<keyword evidence="2" id="KW-1185">Reference proteome</keyword>
<dbReference type="AlphaFoldDB" id="A0ABD0KIS3"/>
<dbReference type="Proteomes" id="UP001519460">
    <property type="component" value="Unassembled WGS sequence"/>
</dbReference>
<sequence length="81" mass="8427">MHRNYVLCGARALFSARATHVSLGEGFIRDICGYADLSVSLVKVDTGVLARVAVFGSQKLPCSPLSRGGFLGPATTEGEGA</sequence>
<reference evidence="1 2" key="1">
    <citation type="journal article" date="2023" name="Sci. Data">
        <title>Genome assembly of the Korean intertidal mud-creeper Batillaria attramentaria.</title>
        <authorList>
            <person name="Patra A.K."/>
            <person name="Ho P.T."/>
            <person name="Jun S."/>
            <person name="Lee S.J."/>
            <person name="Kim Y."/>
            <person name="Won Y.J."/>
        </authorList>
    </citation>
    <scope>NUCLEOTIDE SEQUENCE [LARGE SCALE GENOMIC DNA]</scope>
    <source>
        <strain evidence="1">Wonlab-2016</strain>
    </source>
</reference>
<dbReference type="EMBL" id="JACVVK020000171">
    <property type="protein sequence ID" value="KAK7486976.1"/>
    <property type="molecule type" value="Genomic_DNA"/>
</dbReference>
<evidence type="ECO:0000313" key="1">
    <source>
        <dbReference type="EMBL" id="KAK7486976.1"/>
    </source>
</evidence>
<evidence type="ECO:0000313" key="2">
    <source>
        <dbReference type="Proteomes" id="UP001519460"/>
    </source>
</evidence>
<gene>
    <name evidence="1" type="ORF">BaRGS_00021792</name>
</gene>
<organism evidence="1 2">
    <name type="scientific">Batillaria attramentaria</name>
    <dbReference type="NCBI Taxonomy" id="370345"/>
    <lineage>
        <taxon>Eukaryota</taxon>
        <taxon>Metazoa</taxon>
        <taxon>Spiralia</taxon>
        <taxon>Lophotrochozoa</taxon>
        <taxon>Mollusca</taxon>
        <taxon>Gastropoda</taxon>
        <taxon>Caenogastropoda</taxon>
        <taxon>Sorbeoconcha</taxon>
        <taxon>Cerithioidea</taxon>
        <taxon>Batillariidae</taxon>
        <taxon>Batillaria</taxon>
    </lineage>
</organism>
<name>A0ABD0KIS3_9CAEN</name>
<protein>
    <submittedName>
        <fullName evidence="1">Uncharacterized protein</fullName>
    </submittedName>
</protein>
<proteinExistence type="predicted"/>
<comment type="caution">
    <text evidence="1">The sequence shown here is derived from an EMBL/GenBank/DDBJ whole genome shotgun (WGS) entry which is preliminary data.</text>
</comment>
<accession>A0ABD0KIS3</accession>